<gene>
    <name evidence="2" type="ORF">GA0116948_11133</name>
</gene>
<keyword evidence="1" id="KW-0472">Membrane</keyword>
<dbReference type="AlphaFoldDB" id="A0A1C4F1G4"/>
<dbReference type="EMBL" id="FMAR01000011">
    <property type="protein sequence ID" value="SCC49787.1"/>
    <property type="molecule type" value="Genomic_DNA"/>
</dbReference>
<organism evidence="2 3">
    <name type="scientific">Chitinophaga costaii</name>
    <dbReference type="NCBI Taxonomy" id="1335309"/>
    <lineage>
        <taxon>Bacteria</taxon>
        <taxon>Pseudomonadati</taxon>
        <taxon>Bacteroidota</taxon>
        <taxon>Chitinophagia</taxon>
        <taxon>Chitinophagales</taxon>
        <taxon>Chitinophagaceae</taxon>
        <taxon>Chitinophaga</taxon>
    </lineage>
</organism>
<sequence length="51" mass="5842">MGNWFIIKLSYPFLYLVPDSLIVIILLYESTKQPSSIGIADIMPYLCSLNF</sequence>
<feature type="transmembrane region" description="Helical" evidence="1">
    <location>
        <begin position="6"/>
        <end position="28"/>
    </location>
</feature>
<dbReference type="STRING" id="1335309.GA0116948_11133"/>
<reference evidence="2 3" key="1">
    <citation type="submission" date="2016-08" db="EMBL/GenBank/DDBJ databases">
        <authorList>
            <person name="Seilhamer J.J."/>
        </authorList>
    </citation>
    <scope>NUCLEOTIDE SEQUENCE [LARGE SCALE GENOMIC DNA]</scope>
    <source>
        <strain evidence="2 3">A37T2</strain>
    </source>
</reference>
<keyword evidence="3" id="KW-1185">Reference proteome</keyword>
<accession>A0A1C4F1G4</accession>
<protein>
    <submittedName>
        <fullName evidence="2">Uncharacterized protein</fullName>
    </submittedName>
</protein>
<name>A0A1C4F1G4_9BACT</name>
<proteinExistence type="predicted"/>
<dbReference type="Proteomes" id="UP000242818">
    <property type="component" value="Unassembled WGS sequence"/>
</dbReference>
<keyword evidence="1" id="KW-0812">Transmembrane</keyword>
<evidence type="ECO:0000256" key="1">
    <source>
        <dbReference type="SAM" id="Phobius"/>
    </source>
</evidence>
<keyword evidence="1" id="KW-1133">Transmembrane helix</keyword>
<evidence type="ECO:0000313" key="2">
    <source>
        <dbReference type="EMBL" id="SCC49787.1"/>
    </source>
</evidence>
<evidence type="ECO:0000313" key="3">
    <source>
        <dbReference type="Proteomes" id="UP000242818"/>
    </source>
</evidence>